<name>A0AAV0WNB3_9HEMI</name>
<dbReference type="EMBL" id="CARXXK010000002">
    <property type="protein sequence ID" value="CAI6357307.1"/>
    <property type="molecule type" value="Genomic_DNA"/>
</dbReference>
<evidence type="ECO:0000313" key="3">
    <source>
        <dbReference type="Proteomes" id="UP001160148"/>
    </source>
</evidence>
<gene>
    <name evidence="2" type="ORF">MEUPH1_LOCUS12945</name>
</gene>
<organism evidence="2 3">
    <name type="scientific">Macrosiphum euphorbiae</name>
    <name type="common">potato aphid</name>
    <dbReference type="NCBI Taxonomy" id="13131"/>
    <lineage>
        <taxon>Eukaryota</taxon>
        <taxon>Metazoa</taxon>
        <taxon>Ecdysozoa</taxon>
        <taxon>Arthropoda</taxon>
        <taxon>Hexapoda</taxon>
        <taxon>Insecta</taxon>
        <taxon>Pterygota</taxon>
        <taxon>Neoptera</taxon>
        <taxon>Paraneoptera</taxon>
        <taxon>Hemiptera</taxon>
        <taxon>Sternorrhyncha</taxon>
        <taxon>Aphidomorpha</taxon>
        <taxon>Aphidoidea</taxon>
        <taxon>Aphididae</taxon>
        <taxon>Macrosiphini</taxon>
        <taxon>Macrosiphum</taxon>
    </lineage>
</organism>
<keyword evidence="3" id="KW-1185">Reference proteome</keyword>
<dbReference type="Pfam" id="PF21787">
    <property type="entry name" value="TNP-like_RNaseH_N"/>
    <property type="match status" value="1"/>
</dbReference>
<feature type="domain" description="Transposable element P transposase-like RNase H" evidence="1">
    <location>
        <begin position="37"/>
        <end position="127"/>
    </location>
</feature>
<evidence type="ECO:0000313" key="2">
    <source>
        <dbReference type="EMBL" id="CAI6357307.1"/>
    </source>
</evidence>
<evidence type="ECO:0000259" key="1">
    <source>
        <dbReference type="Pfam" id="PF21787"/>
    </source>
</evidence>
<dbReference type="InterPro" id="IPR048365">
    <property type="entry name" value="TNP-like_RNaseH_N"/>
</dbReference>
<comment type="caution">
    <text evidence="2">The sequence shown here is derived from an EMBL/GenBank/DDBJ whole genome shotgun (WGS) entry which is preliminary data.</text>
</comment>
<protein>
    <recommendedName>
        <fullName evidence="1">Transposable element P transposase-like RNase H domain-containing protein</fullName>
    </recommendedName>
</protein>
<sequence>MFCYRSSTTYNCLREQDILPLPCPRTIRKYLSLISIECGFDKKFFQLLKKRVGVLTNEQKHGMLVFDEIFLRESFNVNSQTLTYNGLEDFGGEIDSSGLKANHALVFMFQSLALNFRQSIAVFASRGPVKGT</sequence>
<reference evidence="2 3" key="1">
    <citation type="submission" date="2023-01" db="EMBL/GenBank/DDBJ databases">
        <authorList>
            <person name="Whitehead M."/>
        </authorList>
    </citation>
    <scope>NUCLEOTIDE SEQUENCE [LARGE SCALE GENOMIC DNA]</scope>
</reference>
<proteinExistence type="predicted"/>
<accession>A0AAV0WNB3</accession>
<dbReference type="AlphaFoldDB" id="A0AAV0WNB3"/>
<dbReference type="Proteomes" id="UP001160148">
    <property type="component" value="Unassembled WGS sequence"/>
</dbReference>